<feature type="region of interest" description="Disordered" evidence="1">
    <location>
        <begin position="347"/>
        <end position="389"/>
    </location>
</feature>
<evidence type="ECO:0000259" key="2">
    <source>
        <dbReference type="PROSITE" id="PS50011"/>
    </source>
</evidence>
<gene>
    <name evidence="3" type="ORF">CY34DRAFT_771814</name>
</gene>
<name>A0A0D0BUH7_9AGAM</name>
<dbReference type="InterPro" id="IPR001245">
    <property type="entry name" value="Ser-Thr/Tyr_kinase_cat_dom"/>
</dbReference>
<dbReference type="PROSITE" id="PS00109">
    <property type="entry name" value="PROTEIN_KINASE_TYR"/>
    <property type="match status" value="1"/>
</dbReference>
<feature type="domain" description="Protein kinase" evidence="2">
    <location>
        <begin position="34"/>
        <end position="322"/>
    </location>
</feature>
<proteinExistence type="predicted"/>
<dbReference type="Gene3D" id="1.10.510.10">
    <property type="entry name" value="Transferase(Phosphotransferase) domain 1"/>
    <property type="match status" value="1"/>
</dbReference>
<dbReference type="Pfam" id="PF07714">
    <property type="entry name" value="PK_Tyr_Ser-Thr"/>
    <property type="match status" value="1"/>
</dbReference>
<dbReference type="SUPFAM" id="SSF54928">
    <property type="entry name" value="RNA-binding domain, RBD"/>
    <property type="match status" value="1"/>
</dbReference>
<evidence type="ECO:0000256" key="1">
    <source>
        <dbReference type="SAM" id="MobiDB-lite"/>
    </source>
</evidence>
<dbReference type="AlphaFoldDB" id="A0A0D0BUH7"/>
<dbReference type="InterPro" id="IPR000719">
    <property type="entry name" value="Prot_kinase_dom"/>
</dbReference>
<dbReference type="OrthoDB" id="431169at2759"/>
<dbReference type="EMBL" id="KN835156">
    <property type="protein sequence ID" value="KIK46693.1"/>
    <property type="molecule type" value="Genomic_DNA"/>
</dbReference>
<dbReference type="STRING" id="930992.A0A0D0BUH7"/>
<dbReference type="InterPro" id="IPR008266">
    <property type="entry name" value="Tyr_kinase_AS"/>
</dbReference>
<dbReference type="GO" id="GO:0005524">
    <property type="term" value="F:ATP binding"/>
    <property type="evidence" value="ECO:0007669"/>
    <property type="project" value="InterPro"/>
</dbReference>
<dbReference type="Gene3D" id="3.30.70.330">
    <property type="match status" value="1"/>
</dbReference>
<evidence type="ECO:0000313" key="3">
    <source>
        <dbReference type="EMBL" id="KIK46693.1"/>
    </source>
</evidence>
<protein>
    <recommendedName>
        <fullName evidence="2">Protein kinase domain-containing protein</fullName>
    </recommendedName>
</protein>
<dbReference type="InterPro" id="IPR035979">
    <property type="entry name" value="RBD_domain_sf"/>
</dbReference>
<reference evidence="4" key="2">
    <citation type="submission" date="2015-01" db="EMBL/GenBank/DDBJ databases">
        <title>Evolutionary Origins and Diversification of the Mycorrhizal Mutualists.</title>
        <authorList>
            <consortium name="DOE Joint Genome Institute"/>
            <consortium name="Mycorrhizal Genomics Consortium"/>
            <person name="Kohler A."/>
            <person name="Kuo A."/>
            <person name="Nagy L.G."/>
            <person name="Floudas D."/>
            <person name="Copeland A."/>
            <person name="Barry K.W."/>
            <person name="Cichocki N."/>
            <person name="Veneault-Fourrey C."/>
            <person name="LaButti K."/>
            <person name="Lindquist E.A."/>
            <person name="Lipzen A."/>
            <person name="Lundell T."/>
            <person name="Morin E."/>
            <person name="Murat C."/>
            <person name="Riley R."/>
            <person name="Ohm R."/>
            <person name="Sun H."/>
            <person name="Tunlid A."/>
            <person name="Henrissat B."/>
            <person name="Grigoriev I.V."/>
            <person name="Hibbett D.S."/>
            <person name="Martin F."/>
        </authorList>
    </citation>
    <scope>NUCLEOTIDE SEQUENCE [LARGE SCALE GENOMIC DNA]</scope>
    <source>
        <strain evidence="4">UH-Slu-Lm8-n1</strain>
    </source>
</reference>
<dbReference type="InParanoid" id="A0A0D0BUH7"/>
<dbReference type="Proteomes" id="UP000054485">
    <property type="component" value="Unassembled WGS sequence"/>
</dbReference>
<dbReference type="InterPro" id="IPR012677">
    <property type="entry name" value="Nucleotide-bd_a/b_plait_sf"/>
</dbReference>
<dbReference type="InterPro" id="IPR011009">
    <property type="entry name" value="Kinase-like_dom_sf"/>
</dbReference>
<dbReference type="PROSITE" id="PS50011">
    <property type="entry name" value="PROTEIN_KINASE_DOM"/>
    <property type="match status" value="1"/>
</dbReference>
<dbReference type="HOGENOM" id="CLU_586858_0_0_1"/>
<keyword evidence="4" id="KW-1185">Reference proteome</keyword>
<dbReference type="SUPFAM" id="SSF56112">
    <property type="entry name" value="Protein kinase-like (PK-like)"/>
    <property type="match status" value="1"/>
</dbReference>
<dbReference type="PANTHER" id="PTHR44329">
    <property type="entry name" value="SERINE/THREONINE-PROTEIN KINASE TNNI3K-RELATED"/>
    <property type="match status" value="1"/>
</dbReference>
<accession>A0A0D0BUH7</accession>
<sequence>MPLYHVVPRPVRGTKYKAVRAVEAPVDLTGHILRLDDHPVAGGSFGNVYRGIYRTTSGQVQVAVKALRFLPSADDIRRIRREIKIWMKLKHQNIVPFIGVTTGFGPPETISLVSPWVPNGTLTNFLETYGAKSTLMLHDIAAGLNYLHSFPLIHGDLTGSNVLINTEGMACLVDFGLSTVIGGLEGGSSIAPSSHRPGAIRWTAPELLKDPEMSYSPTPKSDIYSFGSVMLQASCILSLGRLSADHVSQVLSNRIPWYTDRGTTAEFRIIAKLMEGETPPRPNDPPISEKHWALISECWRPISSMERRPTAVQLVVTISQEIANCSGETNGAYHLFRSAPNVYKDSCLSSEPLPGPTRHRQPLKLPRPTEDDSVDSIFAFSPPDREDETAVPHAFGALSQQEQSKFCHRNPPINTLFVGNLPRNTGDYDEYLETRLRSLFSPRPGYRNLLFTRKSDGRMMCFVDVR</sequence>
<reference evidence="3 4" key="1">
    <citation type="submission" date="2014-04" db="EMBL/GenBank/DDBJ databases">
        <authorList>
            <consortium name="DOE Joint Genome Institute"/>
            <person name="Kuo A."/>
            <person name="Ruytinx J."/>
            <person name="Rineau F."/>
            <person name="Colpaert J."/>
            <person name="Kohler A."/>
            <person name="Nagy L.G."/>
            <person name="Floudas D."/>
            <person name="Copeland A."/>
            <person name="Barry K.W."/>
            <person name="Cichocki N."/>
            <person name="Veneault-Fourrey C."/>
            <person name="LaButti K."/>
            <person name="Lindquist E.A."/>
            <person name="Lipzen A."/>
            <person name="Lundell T."/>
            <person name="Morin E."/>
            <person name="Murat C."/>
            <person name="Sun H."/>
            <person name="Tunlid A."/>
            <person name="Henrissat B."/>
            <person name="Grigoriev I.V."/>
            <person name="Hibbett D.S."/>
            <person name="Martin F."/>
            <person name="Nordberg H.P."/>
            <person name="Cantor M.N."/>
            <person name="Hua S.X."/>
        </authorList>
    </citation>
    <scope>NUCLEOTIDE SEQUENCE [LARGE SCALE GENOMIC DNA]</scope>
    <source>
        <strain evidence="3 4">UH-Slu-Lm8-n1</strain>
    </source>
</reference>
<organism evidence="3 4">
    <name type="scientific">Suillus luteus UH-Slu-Lm8-n1</name>
    <dbReference type="NCBI Taxonomy" id="930992"/>
    <lineage>
        <taxon>Eukaryota</taxon>
        <taxon>Fungi</taxon>
        <taxon>Dikarya</taxon>
        <taxon>Basidiomycota</taxon>
        <taxon>Agaricomycotina</taxon>
        <taxon>Agaricomycetes</taxon>
        <taxon>Agaricomycetidae</taxon>
        <taxon>Boletales</taxon>
        <taxon>Suillineae</taxon>
        <taxon>Suillaceae</taxon>
        <taxon>Suillus</taxon>
    </lineage>
</organism>
<dbReference type="GO" id="GO:0003676">
    <property type="term" value="F:nucleic acid binding"/>
    <property type="evidence" value="ECO:0007669"/>
    <property type="project" value="InterPro"/>
</dbReference>
<dbReference type="GO" id="GO:0004674">
    <property type="term" value="F:protein serine/threonine kinase activity"/>
    <property type="evidence" value="ECO:0007669"/>
    <property type="project" value="TreeGrafter"/>
</dbReference>
<dbReference type="InterPro" id="IPR051681">
    <property type="entry name" value="Ser/Thr_Kinases-Pseudokinases"/>
</dbReference>
<evidence type="ECO:0000313" key="4">
    <source>
        <dbReference type="Proteomes" id="UP000054485"/>
    </source>
</evidence>